<dbReference type="PROSITE" id="PS51375">
    <property type="entry name" value="PPR"/>
    <property type="match status" value="2"/>
</dbReference>
<dbReference type="AlphaFoldDB" id="A0A7J6VJZ7"/>
<reference evidence="4 5" key="1">
    <citation type="submission" date="2020-06" db="EMBL/GenBank/DDBJ databases">
        <title>Transcriptomic and genomic resources for Thalictrum thalictroides and T. hernandezii: Facilitating candidate gene discovery in an emerging model plant lineage.</title>
        <authorList>
            <person name="Arias T."/>
            <person name="Riano-Pachon D.M."/>
            <person name="Di Stilio V.S."/>
        </authorList>
    </citation>
    <scope>NUCLEOTIDE SEQUENCE [LARGE SCALE GENOMIC DNA]</scope>
    <source>
        <strain evidence="5">cv. WT478/WT964</strain>
        <tissue evidence="4">Leaves</tissue>
    </source>
</reference>
<dbReference type="InterPro" id="IPR002885">
    <property type="entry name" value="PPR_rpt"/>
</dbReference>
<dbReference type="PANTHER" id="PTHR46128">
    <property type="entry name" value="MITOCHONDRIAL GROUP I INTRON SPLICING FACTOR CCM1"/>
    <property type="match status" value="1"/>
</dbReference>
<name>A0A7J6VJZ7_THATH</name>
<proteinExistence type="inferred from homology"/>
<evidence type="ECO:0000313" key="5">
    <source>
        <dbReference type="Proteomes" id="UP000554482"/>
    </source>
</evidence>
<dbReference type="EMBL" id="JABWDY010030951">
    <property type="protein sequence ID" value="KAF5185243.1"/>
    <property type="molecule type" value="Genomic_DNA"/>
</dbReference>
<dbReference type="NCBIfam" id="TIGR00756">
    <property type="entry name" value="PPR"/>
    <property type="match status" value="2"/>
</dbReference>
<protein>
    <submittedName>
        <fullName evidence="4">Pentatricopeptide repeat-containing protein</fullName>
    </submittedName>
</protein>
<comment type="similarity">
    <text evidence="1">Belongs to the PPR family. P subfamily.</text>
</comment>
<feature type="non-terminal residue" evidence="4">
    <location>
        <position position="1"/>
    </location>
</feature>
<evidence type="ECO:0000256" key="3">
    <source>
        <dbReference type="PROSITE-ProRule" id="PRU00708"/>
    </source>
</evidence>
<dbReference type="Pfam" id="PF13041">
    <property type="entry name" value="PPR_2"/>
    <property type="match status" value="1"/>
</dbReference>
<dbReference type="Proteomes" id="UP000554482">
    <property type="component" value="Unassembled WGS sequence"/>
</dbReference>
<evidence type="ECO:0000256" key="1">
    <source>
        <dbReference type="ARBA" id="ARBA00007626"/>
    </source>
</evidence>
<gene>
    <name evidence="4" type="ORF">FRX31_025170</name>
</gene>
<feature type="repeat" description="PPR" evidence="3">
    <location>
        <begin position="74"/>
        <end position="106"/>
    </location>
</feature>
<evidence type="ECO:0000313" key="4">
    <source>
        <dbReference type="EMBL" id="KAF5185243.1"/>
    </source>
</evidence>
<dbReference type="OrthoDB" id="42736at2759"/>
<keyword evidence="2" id="KW-0677">Repeat</keyword>
<dbReference type="InterPro" id="IPR011990">
    <property type="entry name" value="TPR-like_helical_dom_sf"/>
</dbReference>
<comment type="caution">
    <text evidence="4">The sequence shown here is derived from an EMBL/GenBank/DDBJ whole genome shotgun (WGS) entry which is preliminary data.</text>
</comment>
<dbReference type="InterPro" id="IPR050872">
    <property type="entry name" value="PPR_P_subfamily"/>
</dbReference>
<evidence type="ECO:0000256" key="2">
    <source>
        <dbReference type="ARBA" id="ARBA00022737"/>
    </source>
</evidence>
<accession>A0A7J6VJZ7</accession>
<organism evidence="4 5">
    <name type="scientific">Thalictrum thalictroides</name>
    <name type="common">Rue-anemone</name>
    <name type="synonym">Anemone thalictroides</name>
    <dbReference type="NCBI Taxonomy" id="46969"/>
    <lineage>
        <taxon>Eukaryota</taxon>
        <taxon>Viridiplantae</taxon>
        <taxon>Streptophyta</taxon>
        <taxon>Embryophyta</taxon>
        <taxon>Tracheophyta</taxon>
        <taxon>Spermatophyta</taxon>
        <taxon>Magnoliopsida</taxon>
        <taxon>Ranunculales</taxon>
        <taxon>Ranunculaceae</taxon>
        <taxon>Thalictroideae</taxon>
        <taxon>Thalictrum</taxon>
    </lineage>
</organism>
<sequence>VWREFKSKYNIRDGDEIDGGGVRILFISEMGFFQGLIPNLFAYNVLINSLCKEGKLEEAKSNFKKMKEKGLSPNDVTYSILIDFFSKSGKLDVALLFFHKMVEEGV</sequence>
<feature type="repeat" description="PPR" evidence="3">
    <location>
        <begin position="39"/>
        <end position="73"/>
    </location>
</feature>
<dbReference type="PANTHER" id="PTHR46128:SF211">
    <property type="entry name" value="PENTACOTRIPEPTIDE-REPEAT REGION OF PRORP DOMAIN-CONTAINING PROTEIN"/>
    <property type="match status" value="1"/>
</dbReference>
<dbReference type="Gene3D" id="1.25.40.10">
    <property type="entry name" value="Tetratricopeptide repeat domain"/>
    <property type="match status" value="1"/>
</dbReference>
<keyword evidence="5" id="KW-1185">Reference proteome</keyword>